<dbReference type="SUPFAM" id="SSF53756">
    <property type="entry name" value="UDP-Glycosyltransferase/glycogen phosphorylase"/>
    <property type="match status" value="1"/>
</dbReference>
<name>A0A5P5X551_VIBPH</name>
<gene>
    <name evidence="3" type="primary">rfaB</name>
</gene>
<dbReference type="InterPro" id="IPR001296">
    <property type="entry name" value="Glyco_trans_1"/>
</dbReference>
<dbReference type="PANTHER" id="PTHR45947:SF3">
    <property type="entry name" value="SULFOQUINOVOSYL TRANSFERASE SQD2"/>
    <property type="match status" value="1"/>
</dbReference>
<dbReference type="Pfam" id="PF13439">
    <property type="entry name" value="Glyco_transf_4"/>
    <property type="match status" value="1"/>
</dbReference>
<evidence type="ECO:0000259" key="2">
    <source>
        <dbReference type="Pfam" id="PF13439"/>
    </source>
</evidence>
<dbReference type="InterPro" id="IPR050194">
    <property type="entry name" value="Glycosyltransferase_grp1"/>
</dbReference>
<dbReference type="InterPro" id="IPR028098">
    <property type="entry name" value="Glyco_trans_4-like_N"/>
</dbReference>
<dbReference type="CDD" id="cd03801">
    <property type="entry name" value="GT4_PimA-like"/>
    <property type="match status" value="1"/>
</dbReference>
<evidence type="ECO:0000313" key="3">
    <source>
        <dbReference type="EMBL" id="QFF90371.1"/>
    </source>
</evidence>
<dbReference type="EMBL" id="MK473644">
    <property type="protein sequence ID" value="QFF90371.1"/>
    <property type="molecule type" value="Genomic_DNA"/>
</dbReference>
<dbReference type="Gene3D" id="3.40.50.2000">
    <property type="entry name" value="Glycogen Phosphorylase B"/>
    <property type="match status" value="2"/>
</dbReference>
<proteinExistence type="predicted"/>
<sequence length="361" mass="40926">MKIIMLSHEYPPKAGGAGVVANLYIEEFVRAGHQITLLTSSISEKQFVPEGVESRYVKQVKIIWPLLYVLFYLKNLKLFLNADKIVINDMASIYWTGLVFSKKMFKKSICMVHGIEKKLDTPSLLDKLLIFRRMITRSYKQCASIIAVSEYIAREFFGQLEKDELINKTSVVYSPSHVDGACVHETIPVDTKNKIILTVSRLEKGKGFDLMLESLKTFNESEKDWLWLIVGDGAYSSTFRNAIPTNLKNKIKFTGSVEKEKLLSYYNEADVFFLLSQLKEAYGLVYVEALSQGVPIVAFNSGGPKEIVKNGINGYLVSDAHEAVDALKNVNTLSKKEILSTYDKFSKFVFSRKIDELFNDD</sequence>
<dbReference type="RefSeq" id="WP_062851623.1">
    <property type="nucleotide sequence ID" value="NZ_JASKZI010000004.1"/>
</dbReference>
<protein>
    <submittedName>
        <fullName evidence="3">RfaB</fullName>
    </submittedName>
</protein>
<dbReference type="AlphaFoldDB" id="A0A5P5X551"/>
<accession>A0A5P5X551</accession>
<dbReference type="PANTHER" id="PTHR45947">
    <property type="entry name" value="SULFOQUINOVOSYL TRANSFERASE SQD2"/>
    <property type="match status" value="1"/>
</dbReference>
<organism evidence="3">
    <name type="scientific">Vibrio parahaemolyticus</name>
    <dbReference type="NCBI Taxonomy" id="670"/>
    <lineage>
        <taxon>Bacteria</taxon>
        <taxon>Pseudomonadati</taxon>
        <taxon>Pseudomonadota</taxon>
        <taxon>Gammaproteobacteria</taxon>
        <taxon>Vibrionales</taxon>
        <taxon>Vibrionaceae</taxon>
        <taxon>Vibrio</taxon>
    </lineage>
</organism>
<evidence type="ECO:0000259" key="1">
    <source>
        <dbReference type="Pfam" id="PF00534"/>
    </source>
</evidence>
<dbReference type="GO" id="GO:0016757">
    <property type="term" value="F:glycosyltransferase activity"/>
    <property type="evidence" value="ECO:0007669"/>
    <property type="project" value="InterPro"/>
</dbReference>
<reference evidence="3" key="1">
    <citation type="journal article" date="2019" name="Int. J. Food Microbiol.">
        <title>Developing a novel molecular serotyping system based on capsular polysaccharide synthesis gene clusters of Vibrio parahaemolyticus.</title>
        <authorList>
            <person name="Pang Y."/>
            <person name="Guo X."/>
            <person name="Tian X."/>
            <person name="Liu F."/>
            <person name="Wang L."/>
            <person name="Wu J."/>
            <person name="Zhang S."/>
            <person name="Li S."/>
            <person name="Liu B."/>
        </authorList>
    </citation>
    <scope>NUCLEOTIDE SEQUENCE</scope>
    <source>
        <strain evidence="3">G3583</strain>
    </source>
</reference>
<dbReference type="Pfam" id="PF00534">
    <property type="entry name" value="Glycos_transf_1"/>
    <property type="match status" value="1"/>
</dbReference>
<feature type="domain" description="Glycosyl transferase family 1" evidence="1">
    <location>
        <begin position="188"/>
        <end position="340"/>
    </location>
</feature>
<feature type="domain" description="Glycosyltransferase subfamily 4-like N-terminal" evidence="2">
    <location>
        <begin position="15"/>
        <end position="156"/>
    </location>
</feature>